<reference evidence="1" key="1">
    <citation type="submission" date="2016-03" db="EMBL/GenBank/DDBJ databases">
        <title>Mechanisms controlling the formation of the plant cell surface in tip-growing cells are functionally conserved among land plants.</title>
        <authorList>
            <person name="Honkanen S."/>
            <person name="Jones V.A."/>
            <person name="Morieri G."/>
            <person name="Champion C."/>
            <person name="Hetherington A.J."/>
            <person name="Kelly S."/>
            <person name="Saint-Marcoux D."/>
            <person name="Proust H."/>
            <person name="Prescott H."/>
            <person name="Dolan L."/>
        </authorList>
    </citation>
    <scope>NUCLEOTIDE SEQUENCE [LARGE SCALE GENOMIC DNA]</scope>
    <source>
        <tissue evidence="1">Whole gametophyte</tissue>
    </source>
</reference>
<protein>
    <submittedName>
        <fullName evidence="1">Uncharacterized protein</fullName>
    </submittedName>
</protein>
<gene>
    <name evidence="1" type="ORF">AXG93_1543s1320</name>
</gene>
<name>A0A176VZ68_MARPO</name>
<sequence>MAHLEGNHTKRCRMPLLVELRTRGQVEDKSLISCASRYILEYASPPTADLDSPVKRKLLKRAAIRISLRAPELALMPHDSDPRKVAGTHPTIQNLSYAIVDGEVAIRRSESSTDQVLSES</sequence>
<proteinExistence type="predicted"/>
<keyword evidence="2" id="KW-1185">Reference proteome</keyword>
<dbReference type="EMBL" id="LVLJ01002329">
    <property type="protein sequence ID" value="OAE25515.1"/>
    <property type="molecule type" value="Genomic_DNA"/>
</dbReference>
<accession>A0A176VZ68</accession>
<dbReference type="AlphaFoldDB" id="A0A176VZ68"/>
<evidence type="ECO:0000313" key="1">
    <source>
        <dbReference type="EMBL" id="OAE25515.1"/>
    </source>
</evidence>
<evidence type="ECO:0000313" key="2">
    <source>
        <dbReference type="Proteomes" id="UP000077202"/>
    </source>
</evidence>
<organism evidence="1 2">
    <name type="scientific">Marchantia polymorpha subsp. ruderalis</name>
    <dbReference type="NCBI Taxonomy" id="1480154"/>
    <lineage>
        <taxon>Eukaryota</taxon>
        <taxon>Viridiplantae</taxon>
        <taxon>Streptophyta</taxon>
        <taxon>Embryophyta</taxon>
        <taxon>Marchantiophyta</taxon>
        <taxon>Marchantiopsida</taxon>
        <taxon>Marchantiidae</taxon>
        <taxon>Marchantiales</taxon>
        <taxon>Marchantiaceae</taxon>
        <taxon>Marchantia</taxon>
    </lineage>
</organism>
<comment type="caution">
    <text evidence="1">The sequence shown here is derived from an EMBL/GenBank/DDBJ whole genome shotgun (WGS) entry which is preliminary data.</text>
</comment>
<dbReference type="Proteomes" id="UP000077202">
    <property type="component" value="Unassembled WGS sequence"/>
</dbReference>